<dbReference type="Proteomes" id="UP000885317">
    <property type="component" value="Unassembled WGS sequence"/>
</dbReference>
<keyword evidence="1" id="KW-0812">Transmembrane</keyword>
<keyword evidence="1" id="KW-1133">Transmembrane helix</keyword>
<name>A0A379R4M4_SALER</name>
<dbReference type="EMBL" id="RSUV01000009">
    <property type="protein sequence ID" value="MIV44524.1"/>
    <property type="molecule type" value="Genomic_DNA"/>
</dbReference>
<reference evidence="3" key="4">
    <citation type="submission" date="2018-10" db="EMBL/GenBank/DDBJ databases">
        <authorList>
            <consortium name="PulseNet: The National Subtyping Network for Foodborne Disease Surveillance"/>
            <person name="Tarr C.L."/>
            <person name="Trees E."/>
            <person name="Katz L.S."/>
            <person name="Carleton-Romer H.A."/>
            <person name="Stroika S."/>
            <person name="Kucerova Z."/>
            <person name="Roache K.F."/>
            <person name="Sabol A.L."/>
            <person name="Besser J."/>
            <person name="Gerner-Smidt P."/>
        </authorList>
    </citation>
    <scope>NUCLEOTIDE SEQUENCE [LARGE SCALE GENOMIC DNA]</scope>
    <source>
        <strain evidence="3">PNUSAS056479</strain>
    </source>
</reference>
<feature type="transmembrane region" description="Helical" evidence="1">
    <location>
        <begin position="12"/>
        <end position="32"/>
    </location>
</feature>
<evidence type="ECO:0000256" key="1">
    <source>
        <dbReference type="SAM" id="Phobius"/>
    </source>
</evidence>
<evidence type="ECO:0000313" key="6">
    <source>
        <dbReference type="Proteomes" id="UP000254463"/>
    </source>
</evidence>
<accession>A0A379R4M4</accession>
<protein>
    <submittedName>
        <fullName evidence="4">Uncharacterized protein</fullName>
    </submittedName>
</protein>
<sequence>MYLKVLKFLARNLWYLVRWLGLALYNGLSALYRRRQSRMTVLRPRTVYAGRWLLADDPQFCGRAIVVKQAENLRSGVELLYFGEESADPYFGERYFTDHGEATRSAEQMLLRFLGGRYRRRHSRTSSPAVTLPAVVNGVNDGHVSGPGREAA</sequence>
<keyword evidence="1" id="KW-0472">Membrane</keyword>
<dbReference type="Proteomes" id="UP000839530">
    <property type="component" value="Unassembled WGS sequence"/>
</dbReference>
<reference evidence="2" key="3">
    <citation type="submission" date="2018-07" db="EMBL/GenBank/DDBJ databases">
        <authorList>
            <consortium name="GenomeTrakr network: Whole genome sequencing for foodborne pathogen traceback"/>
        </authorList>
    </citation>
    <scope>NUCLEOTIDE SEQUENCE [LARGE SCALE GENOMIC DNA]</scope>
    <source>
        <strain evidence="2">CFSAN048114</strain>
    </source>
</reference>
<dbReference type="EMBL" id="RUTY01000050">
    <property type="protein sequence ID" value="MLE33401.1"/>
    <property type="molecule type" value="Genomic_DNA"/>
</dbReference>
<evidence type="ECO:0000313" key="5">
    <source>
        <dbReference type="EMBL" id="SUF94065.1"/>
    </source>
</evidence>
<gene>
    <name evidence="2" type="ORF">A7E06_13535</name>
    <name evidence="4" type="ORF">A7S51_17555</name>
    <name evidence="3" type="ORF">EBH50_26605</name>
    <name evidence="5" type="ORF">NCTC6385_00930</name>
</gene>
<reference evidence="4" key="1">
    <citation type="submission" date="2016-09" db="EMBL/GenBank/DDBJ databases">
        <title>Whole genome sequencing of Salmonella enterica.</title>
        <authorList>
            <person name="Bell R."/>
        </authorList>
    </citation>
    <scope>NUCLEOTIDE SEQUENCE [LARGE SCALE GENOMIC DNA]</scope>
    <source>
        <strain evidence="4">CFSAN044929</strain>
    </source>
</reference>
<reference evidence="5 6" key="2">
    <citation type="submission" date="2018-06" db="EMBL/GenBank/DDBJ databases">
        <authorList>
            <consortium name="Pathogen Informatics"/>
            <person name="Doyle S."/>
        </authorList>
    </citation>
    <scope>NUCLEOTIDE SEQUENCE [LARGE SCALE GENOMIC DNA]</scope>
    <source>
        <strain evidence="5 6">NCTC6385</strain>
    </source>
</reference>
<organism evidence="4">
    <name type="scientific">Salmonella enterica</name>
    <name type="common">Salmonella choleraesuis</name>
    <dbReference type="NCBI Taxonomy" id="28901"/>
    <lineage>
        <taxon>Bacteria</taxon>
        <taxon>Pseudomonadati</taxon>
        <taxon>Pseudomonadota</taxon>
        <taxon>Gammaproteobacteria</taxon>
        <taxon>Enterobacterales</taxon>
        <taxon>Enterobacteriaceae</taxon>
        <taxon>Salmonella</taxon>
    </lineage>
</organism>
<dbReference type="Proteomes" id="UP000254463">
    <property type="component" value="Unassembled WGS sequence"/>
</dbReference>
<proteinExistence type="predicted"/>
<dbReference type="EMBL" id="MLTE01000012">
    <property type="protein sequence ID" value="OHJ50568.1"/>
    <property type="molecule type" value="Genomic_DNA"/>
</dbReference>
<dbReference type="EMBL" id="UGWV01000002">
    <property type="protein sequence ID" value="SUF94065.1"/>
    <property type="molecule type" value="Genomic_DNA"/>
</dbReference>
<evidence type="ECO:0000313" key="3">
    <source>
        <dbReference type="EMBL" id="MLE33401.1"/>
    </source>
</evidence>
<evidence type="ECO:0000313" key="2">
    <source>
        <dbReference type="EMBL" id="MIV44524.1"/>
    </source>
</evidence>
<evidence type="ECO:0000313" key="4">
    <source>
        <dbReference type="EMBL" id="OHJ50568.1"/>
    </source>
</evidence>
<dbReference type="Proteomes" id="UP000866740">
    <property type="component" value="Unassembled WGS sequence"/>
</dbReference>
<dbReference type="AlphaFoldDB" id="A0A379R4M4"/>